<evidence type="ECO:0000313" key="2">
    <source>
        <dbReference type="Proteomes" id="UP001187192"/>
    </source>
</evidence>
<organism evidence="1 2">
    <name type="scientific">Ficus carica</name>
    <name type="common">Common fig</name>
    <dbReference type="NCBI Taxonomy" id="3494"/>
    <lineage>
        <taxon>Eukaryota</taxon>
        <taxon>Viridiplantae</taxon>
        <taxon>Streptophyta</taxon>
        <taxon>Embryophyta</taxon>
        <taxon>Tracheophyta</taxon>
        <taxon>Spermatophyta</taxon>
        <taxon>Magnoliopsida</taxon>
        <taxon>eudicotyledons</taxon>
        <taxon>Gunneridae</taxon>
        <taxon>Pentapetalae</taxon>
        <taxon>rosids</taxon>
        <taxon>fabids</taxon>
        <taxon>Rosales</taxon>
        <taxon>Moraceae</taxon>
        <taxon>Ficeae</taxon>
        <taxon>Ficus</taxon>
    </lineage>
</organism>
<name>A0AA88A0U4_FICCA</name>
<accession>A0AA88A0U4</accession>
<gene>
    <name evidence="1" type="ORF">TIFTF001_003587</name>
</gene>
<dbReference type="Proteomes" id="UP001187192">
    <property type="component" value="Unassembled WGS sequence"/>
</dbReference>
<keyword evidence="2" id="KW-1185">Reference proteome</keyword>
<dbReference type="EMBL" id="BTGU01000003">
    <property type="protein sequence ID" value="GMN32241.1"/>
    <property type="molecule type" value="Genomic_DNA"/>
</dbReference>
<comment type="caution">
    <text evidence="1">The sequence shown here is derived from an EMBL/GenBank/DDBJ whole genome shotgun (WGS) entry which is preliminary data.</text>
</comment>
<reference evidence="1" key="1">
    <citation type="submission" date="2023-07" db="EMBL/GenBank/DDBJ databases">
        <title>draft genome sequence of fig (Ficus carica).</title>
        <authorList>
            <person name="Takahashi T."/>
            <person name="Nishimura K."/>
        </authorList>
    </citation>
    <scope>NUCLEOTIDE SEQUENCE</scope>
</reference>
<protein>
    <submittedName>
        <fullName evidence="1">Uncharacterized protein</fullName>
    </submittedName>
</protein>
<proteinExistence type="predicted"/>
<evidence type="ECO:0000313" key="1">
    <source>
        <dbReference type="EMBL" id="GMN32241.1"/>
    </source>
</evidence>
<sequence>MVPSPMFLLKLKTPDHGIIPDIASVALRTALNVARKKLTQVQGTFGDFPVHSHEHQAASGWMSATRT</sequence>
<dbReference type="AlphaFoldDB" id="A0AA88A0U4"/>